<dbReference type="AlphaFoldDB" id="A0A8M1G3Y8"/>
<feature type="compositionally biased region" description="Basic and acidic residues" evidence="1">
    <location>
        <begin position="216"/>
        <end position="225"/>
    </location>
</feature>
<gene>
    <name evidence="3" type="primary">LOC121103535</name>
</gene>
<dbReference type="KEGG" id="umr:121103535"/>
<dbReference type="PRINTS" id="PR02074">
    <property type="entry name" value="PROTEINFRG2"/>
</dbReference>
<reference evidence="3" key="1">
    <citation type="submission" date="2025-08" db="UniProtKB">
        <authorList>
            <consortium name="RefSeq"/>
        </authorList>
    </citation>
    <scope>IDENTIFICATION</scope>
    <source>
        <tissue evidence="3">Whole blood</tissue>
    </source>
</reference>
<feature type="compositionally biased region" description="Basic and acidic residues" evidence="1">
    <location>
        <begin position="148"/>
        <end position="166"/>
    </location>
</feature>
<protein>
    <submittedName>
        <fullName evidence="3">Protein FRG2-like-1</fullName>
    </submittedName>
</protein>
<feature type="compositionally biased region" description="Low complexity" evidence="1">
    <location>
        <begin position="167"/>
        <end position="179"/>
    </location>
</feature>
<feature type="compositionally biased region" description="Polar residues" evidence="1">
    <location>
        <begin position="134"/>
        <end position="147"/>
    </location>
</feature>
<accession>A0A8M1G3Y8</accession>
<proteinExistence type="predicted"/>
<evidence type="ECO:0000256" key="1">
    <source>
        <dbReference type="SAM" id="MobiDB-lite"/>
    </source>
</evidence>
<dbReference type="OrthoDB" id="9751302at2759"/>
<dbReference type="PANTHER" id="PTHR31883">
    <property type="entry name" value="PROTEIN FRG2-RELATED"/>
    <property type="match status" value="1"/>
</dbReference>
<evidence type="ECO:0000313" key="3">
    <source>
        <dbReference type="RefSeq" id="XP_040490338.1"/>
    </source>
</evidence>
<feature type="compositionally biased region" description="Basic and acidic residues" evidence="1">
    <location>
        <begin position="69"/>
        <end position="80"/>
    </location>
</feature>
<feature type="compositionally biased region" description="Basic and acidic residues" evidence="1">
    <location>
        <begin position="115"/>
        <end position="133"/>
    </location>
</feature>
<dbReference type="RefSeq" id="XP_040490338.1">
    <property type="nucleotide sequence ID" value="XM_040634404.1"/>
</dbReference>
<organism evidence="2 3">
    <name type="scientific">Ursus maritimus</name>
    <name type="common">Polar bear</name>
    <name type="synonym">Thalarctos maritimus</name>
    <dbReference type="NCBI Taxonomy" id="29073"/>
    <lineage>
        <taxon>Eukaryota</taxon>
        <taxon>Metazoa</taxon>
        <taxon>Chordata</taxon>
        <taxon>Craniata</taxon>
        <taxon>Vertebrata</taxon>
        <taxon>Euteleostomi</taxon>
        <taxon>Mammalia</taxon>
        <taxon>Eutheria</taxon>
        <taxon>Laurasiatheria</taxon>
        <taxon>Carnivora</taxon>
        <taxon>Caniformia</taxon>
        <taxon>Ursidae</taxon>
        <taxon>Ursus</taxon>
    </lineage>
</organism>
<dbReference type="GeneID" id="121103535"/>
<name>A0A8M1G3Y8_URSMA</name>
<dbReference type="InterPro" id="IPR026245">
    <property type="entry name" value="FRG2"/>
</dbReference>
<feature type="region of interest" description="Disordered" evidence="1">
    <location>
        <begin position="17"/>
        <end position="261"/>
    </location>
</feature>
<dbReference type="Proteomes" id="UP000261680">
    <property type="component" value="Unplaced"/>
</dbReference>
<evidence type="ECO:0000313" key="2">
    <source>
        <dbReference type="Proteomes" id="UP000261680"/>
    </source>
</evidence>
<feature type="compositionally biased region" description="Polar residues" evidence="1">
    <location>
        <begin position="101"/>
        <end position="114"/>
    </location>
</feature>
<sequence>MTGPYKSLPPLSCVGLRSGNITTSIPPTRPAQVLSSGRSCRKMEFFPANRSKPRPAEGPIKGRSWRPVHTLESECCRERSLPVGFKMDSGTEGSDPRSPSMRHSTAQPPCQQNSLEERDSDVAEKPLEGKEETFSSQLRESCTQRQGSEPRTDKENSKETELKRDSGMSGSESESYSSWEDSRKRKISSGDSTCDGAGASLAQERSVTPRRKKRRAPEDRGRESQEPADACPRRRGAPGAGRGRRNRCRSPGVRPPPLRKRLVTTLRALSAAIYQDVARACERQKHSPLTWEPRAGLAGLGGPLYAAMQTVYTMANQAACGFPAESWLVPGPPPGPGARAGGGGEARGPAPPRGPS</sequence>
<keyword evidence="2" id="KW-1185">Reference proteome</keyword>
<dbReference type="PANTHER" id="PTHR31883:SF1">
    <property type="entry name" value="PROTEIN FRG2-LIKE-2"/>
    <property type="match status" value="1"/>
</dbReference>
<feature type="region of interest" description="Disordered" evidence="1">
    <location>
        <begin position="326"/>
        <end position="356"/>
    </location>
</feature>
<dbReference type="Pfam" id="PF15315">
    <property type="entry name" value="FRG2"/>
    <property type="match status" value="1"/>
</dbReference>